<name>A0ABN0CRU9_9BACE</name>
<reference evidence="2 3" key="1">
    <citation type="submission" date="2011-02" db="EMBL/GenBank/DDBJ databases">
        <authorList>
            <person name="Weinstock G."/>
            <person name="Sodergren E."/>
            <person name="Clifton S."/>
            <person name="Fulton L."/>
            <person name="Fulton B."/>
            <person name="Courtney L."/>
            <person name="Fronick C."/>
            <person name="Harrison M."/>
            <person name="Strong C."/>
            <person name="Farmer C."/>
            <person name="Delahaunty K."/>
            <person name="Markovic C."/>
            <person name="Hall O."/>
            <person name="Minx P."/>
            <person name="Tomlinson C."/>
            <person name="Mitreva M."/>
            <person name="Hou S."/>
            <person name="Chen J."/>
            <person name="Wollam A."/>
            <person name="Pepin K.H."/>
            <person name="Johnson M."/>
            <person name="Bhonagiri V."/>
            <person name="Zhang X."/>
            <person name="Suruliraj S."/>
            <person name="Warren W."/>
            <person name="Chinwalla A."/>
            <person name="Mardis E.R."/>
            <person name="Wilson R.K."/>
        </authorList>
    </citation>
    <scope>NUCLEOTIDE SEQUENCE [LARGE SCALE GENOMIC DNA]</scope>
    <source>
        <strain evidence="2 3">YIT 12056</strain>
    </source>
</reference>
<dbReference type="Proteomes" id="UP000010321">
    <property type="component" value="Unassembled WGS sequence"/>
</dbReference>
<dbReference type="InterPro" id="IPR056442">
    <property type="entry name" value="GINT1_N"/>
</dbReference>
<accession>A0ABN0CRU9</accession>
<dbReference type="Pfam" id="PF24793">
    <property type="entry name" value="GINT1_N"/>
    <property type="match status" value="1"/>
</dbReference>
<comment type="caution">
    <text evidence="2">The sequence shown here is derived from an EMBL/GenBank/DDBJ whole genome shotgun (WGS) entry which is preliminary data.</text>
</comment>
<protein>
    <submittedName>
        <fullName evidence="2">Conserved domain protein</fullName>
    </submittedName>
</protein>
<evidence type="ECO:0000259" key="1">
    <source>
        <dbReference type="Pfam" id="PF24793"/>
    </source>
</evidence>
<evidence type="ECO:0000313" key="3">
    <source>
        <dbReference type="Proteomes" id="UP000010321"/>
    </source>
</evidence>
<proteinExistence type="predicted"/>
<organism evidence="2 3">
    <name type="scientific">Bacteroides clarus YIT 12056</name>
    <dbReference type="NCBI Taxonomy" id="762984"/>
    <lineage>
        <taxon>Bacteria</taxon>
        <taxon>Pseudomonadati</taxon>
        <taxon>Bacteroidota</taxon>
        <taxon>Bacteroidia</taxon>
        <taxon>Bacteroidales</taxon>
        <taxon>Bacteroidaceae</taxon>
        <taxon>Bacteroides</taxon>
    </lineage>
</organism>
<feature type="domain" description="Glucosamine inositolphosphorylceramide transferase 1 N-terminal" evidence="1">
    <location>
        <begin position="2"/>
        <end position="190"/>
    </location>
</feature>
<gene>
    <name evidence="2" type="ORF">HMPREF9445_00405</name>
</gene>
<dbReference type="EMBL" id="AFBM01000005">
    <property type="protein sequence ID" value="EGF54451.1"/>
    <property type="molecule type" value="Genomic_DNA"/>
</dbReference>
<evidence type="ECO:0000313" key="2">
    <source>
        <dbReference type="EMBL" id="EGF54451.1"/>
    </source>
</evidence>
<keyword evidence="3" id="KW-1185">Reference proteome</keyword>
<sequence length="250" mass="29124">MADPFILKVTNDDIIVLVEEFYDPIHRGRISKLTIDKQTYELKKIDVILELNSHLSFPAIFRKDDKIYIYPENSAEGHIVVYEFNEKSNNLKPHKILHNEPLTDASLETCFNSFHLFTTKLPVQNGNQLFIYQSEKWDGEYHPIQTMEFPSNTGRNAGSLFRLNGKIIRPAQDCNGAYGKGLVFYEISYTEGTFEMKELKRMYPQHTIYDQGMHTFNVYNNLAVIDGRKFRKPFISKSLLAINKFIKKIK</sequence>
<dbReference type="RefSeq" id="WP_009120613.1">
    <property type="nucleotide sequence ID" value="NZ_FQWK01000006.1"/>
</dbReference>